<evidence type="ECO:0000313" key="1">
    <source>
        <dbReference type="EMBL" id="KPV42318.1"/>
    </source>
</evidence>
<proteinExistence type="predicted"/>
<comment type="caution">
    <text evidence="1">The sequence shown here is derived from an EMBL/GenBank/DDBJ whole genome shotgun (WGS) entry which is preliminary data.</text>
</comment>
<dbReference type="AlphaFoldDB" id="A0A0P9EHW9"/>
<dbReference type="EMBL" id="LJCO01000079">
    <property type="protein sequence ID" value="KPV42318.1"/>
    <property type="molecule type" value="Genomic_DNA"/>
</dbReference>
<dbReference type="STRING" id="471514.AN477_18650"/>
<gene>
    <name evidence="1" type="ORF">AN477_18650</name>
</gene>
<dbReference type="PATRIC" id="fig|471514.4.peg.4657"/>
<sequence>MTATQGNPLGDVVWTRLLLELDNLPAGAPNKEAIDAVLPMLYEGYRNGYSEVRDVDNEALHQWVFPVAVARLGDGLSSERQQLLYIIQKYANE</sequence>
<dbReference type="Proteomes" id="UP000050482">
    <property type="component" value="Unassembled WGS sequence"/>
</dbReference>
<reference evidence="1 2" key="1">
    <citation type="submission" date="2015-09" db="EMBL/GenBank/DDBJ databases">
        <title>Draft genome sequence of Alicyclobacillus ferrooxydans DSM 22381.</title>
        <authorList>
            <person name="Hemp J."/>
        </authorList>
    </citation>
    <scope>NUCLEOTIDE SEQUENCE [LARGE SCALE GENOMIC DNA]</scope>
    <source>
        <strain evidence="1 2">TC-34</strain>
    </source>
</reference>
<evidence type="ECO:0000313" key="2">
    <source>
        <dbReference type="Proteomes" id="UP000050482"/>
    </source>
</evidence>
<organism evidence="1 2">
    <name type="scientific">Alicyclobacillus ferrooxydans</name>
    <dbReference type="NCBI Taxonomy" id="471514"/>
    <lineage>
        <taxon>Bacteria</taxon>
        <taxon>Bacillati</taxon>
        <taxon>Bacillota</taxon>
        <taxon>Bacilli</taxon>
        <taxon>Bacillales</taxon>
        <taxon>Alicyclobacillaceae</taxon>
        <taxon>Alicyclobacillus</taxon>
    </lineage>
</organism>
<keyword evidence="2" id="KW-1185">Reference proteome</keyword>
<protein>
    <submittedName>
        <fullName evidence="1">Uncharacterized protein</fullName>
    </submittedName>
</protein>
<accession>A0A0P9EHW9</accession>
<name>A0A0P9EHW9_9BACL</name>